<organism evidence="1 2">
    <name type="scientific">Trichonephila clavata</name>
    <name type="common">Joro spider</name>
    <name type="synonym">Nephila clavata</name>
    <dbReference type="NCBI Taxonomy" id="2740835"/>
    <lineage>
        <taxon>Eukaryota</taxon>
        <taxon>Metazoa</taxon>
        <taxon>Ecdysozoa</taxon>
        <taxon>Arthropoda</taxon>
        <taxon>Chelicerata</taxon>
        <taxon>Arachnida</taxon>
        <taxon>Araneae</taxon>
        <taxon>Araneomorphae</taxon>
        <taxon>Entelegynae</taxon>
        <taxon>Araneoidea</taxon>
        <taxon>Nephilidae</taxon>
        <taxon>Trichonephila</taxon>
    </lineage>
</organism>
<reference evidence="1" key="1">
    <citation type="submission" date="2020-07" db="EMBL/GenBank/DDBJ databases">
        <title>Multicomponent nature underlies the extraordinary mechanical properties of spider dragline silk.</title>
        <authorList>
            <person name="Kono N."/>
            <person name="Nakamura H."/>
            <person name="Mori M."/>
            <person name="Yoshida Y."/>
            <person name="Ohtoshi R."/>
            <person name="Malay A.D."/>
            <person name="Moran D.A.P."/>
            <person name="Tomita M."/>
            <person name="Numata K."/>
            <person name="Arakawa K."/>
        </authorList>
    </citation>
    <scope>NUCLEOTIDE SEQUENCE</scope>
</reference>
<dbReference type="AlphaFoldDB" id="A0A8X6FVJ0"/>
<keyword evidence="2" id="KW-1185">Reference proteome</keyword>
<dbReference type="Proteomes" id="UP000887116">
    <property type="component" value="Unassembled WGS sequence"/>
</dbReference>
<comment type="caution">
    <text evidence="1">The sequence shown here is derived from an EMBL/GenBank/DDBJ whole genome shotgun (WGS) entry which is preliminary data.</text>
</comment>
<protein>
    <submittedName>
        <fullName evidence="1">Uncharacterized protein</fullName>
    </submittedName>
</protein>
<accession>A0A8X6FVJ0</accession>
<gene>
    <name evidence="1" type="ORF">TNCT_398641</name>
</gene>
<evidence type="ECO:0000313" key="2">
    <source>
        <dbReference type="Proteomes" id="UP000887116"/>
    </source>
</evidence>
<dbReference type="EMBL" id="BMAO01013522">
    <property type="protein sequence ID" value="GFQ89382.1"/>
    <property type="molecule type" value="Genomic_DNA"/>
</dbReference>
<name>A0A8X6FVJ0_TRICU</name>
<sequence>MRYWSPCIPSRTTVVDEGRRARVVMEVCVLVYESPLRIQSRCRFPALIGVYCSLRDICILLTRVQFQNGSSARVCKGIIQLNSTISR</sequence>
<proteinExistence type="predicted"/>
<evidence type="ECO:0000313" key="1">
    <source>
        <dbReference type="EMBL" id="GFQ89382.1"/>
    </source>
</evidence>